<evidence type="ECO:0000313" key="3">
    <source>
        <dbReference type="Proteomes" id="UP000828390"/>
    </source>
</evidence>
<dbReference type="AlphaFoldDB" id="A0A9D4L5B6"/>
<reference evidence="2" key="1">
    <citation type="journal article" date="2019" name="bioRxiv">
        <title>The Genome of the Zebra Mussel, Dreissena polymorpha: A Resource for Invasive Species Research.</title>
        <authorList>
            <person name="McCartney M.A."/>
            <person name="Auch B."/>
            <person name="Kono T."/>
            <person name="Mallez S."/>
            <person name="Zhang Y."/>
            <person name="Obille A."/>
            <person name="Becker A."/>
            <person name="Abrahante J.E."/>
            <person name="Garbe J."/>
            <person name="Badalamenti J.P."/>
            <person name="Herman A."/>
            <person name="Mangelson H."/>
            <person name="Liachko I."/>
            <person name="Sullivan S."/>
            <person name="Sone E.D."/>
            <person name="Koren S."/>
            <person name="Silverstein K.A.T."/>
            <person name="Beckman K.B."/>
            <person name="Gohl D.M."/>
        </authorList>
    </citation>
    <scope>NUCLEOTIDE SEQUENCE</scope>
    <source>
        <strain evidence="2">Duluth1</strain>
        <tissue evidence="2">Whole animal</tissue>
    </source>
</reference>
<keyword evidence="3" id="KW-1185">Reference proteome</keyword>
<evidence type="ECO:0000259" key="1">
    <source>
        <dbReference type="Pfam" id="PF16026"/>
    </source>
</evidence>
<feature type="domain" description="Mitochondria-eating protein C-terminal" evidence="1">
    <location>
        <begin position="13"/>
        <end position="84"/>
    </location>
</feature>
<dbReference type="InterPro" id="IPR031981">
    <property type="entry name" value="MIEAP_C"/>
</dbReference>
<organism evidence="2 3">
    <name type="scientific">Dreissena polymorpha</name>
    <name type="common">Zebra mussel</name>
    <name type="synonym">Mytilus polymorpha</name>
    <dbReference type="NCBI Taxonomy" id="45954"/>
    <lineage>
        <taxon>Eukaryota</taxon>
        <taxon>Metazoa</taxon>
        <taxon>Spiralia</taxon>
        <taxon>Lophotrochozoa</taxon>
        <taxon>Mollusca</taxon>
        <taxon>Bivalvia</taxon>
        <taxon>Autobranchia</taxon>
        <taxon>Heteroconchia</taxon>
        <taxon>Euheterodonta</taxon>
        <taxon>Imparidentia</taxon>
        <taxon>Neoheterodontei</taxon>
        <taxon>Myida</taxon>
        <taxon>Dreissenoidea</taxon>
        <taxon>Dreissenidae</taxon>
        <taxon>Dreissena</taxon>
    </lineage>
</organism>
<accession>A0A9D4L5B6</accession>
<protein>
    <recommendedName>
        <fullName evidence="1">Mitochondria-eating protein C-terminal domain-containing protein</fullName>
    </recommendedName>
</protein>
<sequence length="108" mass="12600">MNTIDFDLYTFGKCIRPFVDECIRVGWLMNLHEPRIEIKPNVSHRSVFDGNLYERWQSIGDRVEFVAWPALIYESGTVVAKGFVKCFNPDMNLQQRKAFIGIRDQAKT</sequence>
<evidence type="ECO:0000313" key="2">
    <source>
        <dbReference type="EMBL" id="KAH3852275.1"/>
    </source>
</evidence>
<name>A0A9D4L5B6_DREPO</name>
<dbReference type="EMBL" id="JAIWYP010000003">
    <property type="protein sequence ID" value="KAH3852275.1"/>
    <property type="molecule type" value="Genomic_DNA"/>
</dbReference>
<reference evidence="2" key="2">
    <citation type="submission" date="2020-11" db="EMBL/GenBank/DDBJ databases">
        <authorList>
            <person name="McCartney M.A."/>
            <person name="Auch B."/>
            <person name="Kono T."/>
            <person name="Mallez S."/>
            <person name="Becker A."/>
            <person name="Gohl D.M."/>
            <person name="Silverstein K.A.T."/>
            <person name="Koren S."/>
            <person name="Bechman K.B."/>
            <person name="Herman A."/>
            <person name="Abrahante J.E."/>
            <person name="Garbe J."/>
        </authorList>
    </citation>
    <scope>NUCLEOTIDE SEQUENCE</scope>
    <source>
        <strain evidence="2">Duluth1</strain>
        <tissue evidence="2">Whole animal</tissue>
    </source>
</reference>
<comment type="caution">
    <text evidence="2">The sequence shown here is derived from an EMBL/GenBank/DDBJ whole genome shotgun (WGS) entry which is preliminary data.</text>
</comment>
<gene>
    <name evidence="2" type="ORF">DPMN_094779</name>
</gene>
<dbReference type="Pfam" id="PF16026">
    <property type="entry name" value="MIEAP"/>
    <property type="match status" value="1"/>
</dbReference>
<dbReference type="Proteomes" id="UP000828390">
    <property type="component" value="Unassembled WGS sequence"/>
</dbReference>
<proteinExistence type="predicted"/>